<comment type="similarity">
    <text evidence="1">Belongs to the UPF0065 (bug) family.</text>
</comment>
<dbReference type="InterPro" id="IPR005064">
    <property type="entry name" value="BUG"/>
</dbReference>
<evidence type="ECO:0000313" key="3">
    <source>
        <dbReference type="EMBL" id="BDG75283.1"/>
    </source>
</evidence>
<dbReference type="EMBL" id="AP025637">
    <property type="protein sequence ID" value="BDG75283.1"/>
    <property type="molecule type" value="Genomic_DNA"/>
</dbReference>
<dbReference type="CDD" id="cd07012">
    <property type="entry name" value="PBP2_Bug_TTT"/>
    <property type="match status" value="1"/>
</dbReference>
<dbReference type="Gene3D" id="3.40.190.10">
    <property type="entry name" value="Periplasmic binding protein-like II"/>
    <property type="match status" value="1"/>
</dbReference>
<dbReference type="SUPFAM" id="SSF53850">
    <property type="entry name" value="Periplasmic binding protein-like II"/>
    <property type="match status" value="1"/>
</dbReference>
<keyword evidence="2" id="KW-0732">Signal</keyword>
<dbReference type="Gene3D" id="3.40.190.150">
    <property type="entry name" value="Bordetella uptake gene, domain 1"/>
    <property type="match status" value="1"/>
</dbReference>
<dbReference type="Pfam" id="PF03401">
    <property type="entry name" value="TctC"/>
    <property type="match status" value="1"/>
</dbReference>
<organism evidence="3 4">
    <name type="scientific">Roseomonas fluvialis</name>
    <dbReference type="NCBI Taxonomy" id="1750527"/>
    <lineage>
        <taxon>Bacteria</taxon>
        <taxon>Pseudomonadati</taxon>
        <taxon>Pseudomonadota</taxon>
        <taxon>Alphaproteobacteria</taxon>
        <taxon>Acetobacterales</taxon>
        <taxon>Roseomonadaceae</taxon>
        <taxon>Roseomonas</taxon>
    </lineage>
</organism>
<evidence type="ECO:0000256" key="2">
    <source>
        <dbReference type="SAM" id="SignalP"/>
    </source>
</evidence>
<dbReference type="Proteomes" id="UP000831327">
    <property type="component" value="Chromosome"/>
</dbReference>
<dbReference type="PIRSF" id="PIRSF017082">
    <property type="entry name" value="YflP"/>
    <property type="match status" value="1"/>
</dbReference>
<reference evidence="3 4" key="1">
    <citation type="journal article" date="2016" name="Microbes Environ.">
        <title>Phylogenetically diverse aerobic anoxygenic phototrophic bacteria isolated from epilithic biofilms in Tama river, Japan.</title>
        <authorList>
            <person name="Hirose S."/>
            <person name="Matsuura K."/>
            <person name="Haruta S."/>
        </authorList>
    </citation>
    <scope>NUCLEOTIDE SEQUENCE [LARGE SCALE GENOMIC DNA]</scope>
    <source>
        <strain evidence="3 4">S08</strain>
    </source>
</reference>
<dbReference type="PANTHER" id="PTHR42928:SF5">
    <property type="entry name" value="BLR1237 PROTEIN"/>
    <property type="match status" value="1"/>
</dbReference>
<feature type="chain" id="PRO_5047317150" description="Tripartite tricarboxylate transporter substrate binding protein" evidence="2">
    <location>
        <begin position="25"/>
        <end position="319"/>
    </location>
</feature>
<evidence type="ECO:0000313" key="4">
    <source>
        <dbReference type="Proteomes" id="UP000831327"/>
    </source>
</evidence>
<keyword evidence="4" id="KW-1185">Reference proteome</keyword>
<gene>
    <name evidence="3" type="ORF">Rmf_52120</name>
</gene>
<accession>A0ABN6P8N3</accession>
<sequence>MTLLTRRAALGALAATPFAAPAIATPWRPDRPVEFVVGFAAGGGTDIVARLFARHLEPRLGQPVTVVNRPGASSEIALTYVSRARPDGHVIGLTNMPSFVTVPVERRAQYTLDSFAFVGNIMTDATGLMVKADGPFRSLEDLVRAGRERPEQIVVSTSGIGTDDHLLMVMLEQQTGARFTLVHFNGAPQQRTALMGGQVQANTVSIGEYAPAPDGMRFIAHGGAERSRFAPETPTMKSMGLEIEMYSERGIVMPASTPPAILERMREAAREAAADPATRATFEAQFIEPNYEPGPVWEGRMRRVQGTYADLWRRTPWRA</sequence>
<proteinExistence type="inferred from homology"/>
<evidence type="ECO:0000256" key="1">
    <source>
        <dbReference type="ARBA" id="ARBA00006987"/>
    </source>
</evidence>
<dbReference type="PANTHER" id="PTHR42928">
    <property type="entry name" value="TRICARBOXYLATE-BINDING PROTEIN"/>
    <property type="match status" value="1"/>
</dbReference>
<protein>
    <recommendedName>
        <fullName evidence="5">Tripartite tricarboxylate transporter substrate binding protein</fullName>
    </recommendedName>
</protein>
<dbReference type="InterPro" id="IPR042100">
    <property type="entry name" value="Bug_dom1"/>
</dbReference>
<dbReference type="RefSeq" id="WP_244457369.1">
    <property type="nucleotide sequence ID" value="NZ_AP025637.1"/>
</dbReference>
<evidence type="ECO:0008006" key="5">
    <source>
        <dbReference type="Google" id="ProtNLM"/>
    </source>
</evidence>
<name>A0ABN6P8N3_9PROT</name>
<feature type="signal peptide" evidence="2">
    <location>
        <begin position="1"/>
        <end position="24"/>
    </location>
</feature>